<protein>
    <submittedName>
        <fullName evidence="1">Uncharacterized protein</fullName>
    </submittedName>
</protein>
<dbReference type="AlphaFoldDB" id="F0XKI8"/>
<name>F0XKI8_GROCL</name>
<dbReference type="RefSeq" id="XP_014171105.1">
    <property type="nucleotide sequence ID" value="XM_014315630.1"/>
</dbReference>
<dbReference type="InParanoid" id="F0XKI8"/>
<dbReference type="HOGENOM" id="CLU_2386374_0_0_1"/>
<dbReference type="OrthoDB" id="3700495at2759"/>
<dbReference type="EMBL" id="GL629788">
    <property type="protein sequence ID" value="EFX01623.1"/>
    <property type="molecule type" value="Genomic_DNA"/>
</dbReference>
<organism evidence="2">
    <name type="scientific">Grosmannia clavigera (strain kw1407 / UAMH 11150)</name>
    <name type="common">Blue stain fungus</name>
    <name type="synonym">Graphiocladiella clavigera</name>
    <dbReference type="NCBI Taxonomy" id="655863"/>
    <lineage>
        <taxon>Eukaryota</taxon>
        <taxon>Fungi</taxon>
        <taxon>Dikarya</taxon>
        <taxon>Ascomycota</taxon>
        <taxon>Pezizomycotina</taxon>
        <taxon>Sordariomycetes</taxon>
        <taxon>Sordariomycetidae</taxon>
        <taxon>Ophiostomatales</taxon>
        <taxon>Ophiostomataceae</taxon>
        <taxon>Leptographium</taxon>
    </lineage>
</organism>
<keyword evidence="2" id="KW-1185">Reference proteome</keyword>
<gene>
    <name evidence="1" type="ORF">CMQ_8089</name>
</gene>
<evidence type="ECO:0000313" key="1">
    <source>
        <dbReference type="EMBL" id="EFX01623.1"/>
    </source>
</evidence>
<sequence>MCQWTQRNYSCGHVRYVAAEWCRSYRMRKQRCSVDVTNVEDRCDELCASCRPRQVTPQHASYINSIYKDLCQKHPDRDWEKIRVLAEPGPHERK</sequence>
<accession>F0XKI8</accession>
<dbReference type="Proteomes" id="UP000007796">
    <property type="component" value="Unassembled WGS sequence"/>
</dbReference>
<dbReference type="GeneID" id="25981705"/>
<proteinExistence type="predicted"/>
<reference evidence="1 2" key="1">
    <citation type="journal article" date="2011" name="Proc. Natl. Acad. Sci. U.S.A.">
        <title>Genome and transcriptome analyses of the mountain pine beetle-fungal symbiont Grosmannia clavigera, a lodgepole pine pathogen.</title>
        <authorList>
            <person name="DiGuistini S."/>
            <person name="Wang Y."/>
            <person name="Liao N.Y."/>
            <person name="Taylor G."/>
            <person name="Tanguay P."/>
            <person name="Feau N."/>
            <person name="Henrissat B."/>
            <person name="Chan S.K."/>
            <person name="Hesse-Orce U."/>
            <person name="Alamouti S.M."/>
            <person name="Tsui C.K.M."/>
            <person name="Docking R.T."/>
            <person name="Levasseur A."/>
            <person name="Haridas S."/>
            <person name="Robertson G."/>
            <person name="Birol I."/>
            <person name="Holt R.A."/>
            <person name="Marra M.A."/>
            <person name="Hamelin R.C."/>
            <person name="Hirst M."/>
            <person name="Jones S.J.M."/>
            <person name="Bohlmann J."/>
            <person name="Breuil C."/>
        </authorList>
    </citation>
    <scope>NUCLEOTIDE SEQUENCE [LARGE SCALE GENOMIC DNA]</scope>
    <source>
        <strain evidence="2">kw1407 / UAMH 11150</strain>
    </source>
</reference>
<evidence type="ECO:0000313" key="2">
    <source>
        <dbReference type="Proteomes" id="UP000007796"/>
    </source>
</evidence>